<feature type="signal peptide" evidence="1">
    <location>
        <begin position="1"/>
        <end position="17"/>
    </location>
</feature>
<proteinExistence type="predicted"/>
<accession>A0A914XNT7</accession>
<evidence type="ECO:0000256" key="1">
    <source>
        <dbReference type="SAM" id="SignalP"/>
    </source>
</evidence>
<protein>
    <submittedName>
        <fullName evidence="3">Uncharacterized protein</fullName>
    </submittedName>
</protein>
<feature type="chain" id="PRO_5038105476" evidence="1">
    <location>
        <begin position="18"/>
        <end position="124"/>
    </location>
</feature>
<dbReference type="Proteomes" id="UP000887566">
    <property type="component" value="Unplaced"/>
</dbReference>
<evidence type="ECO:0000313" key="3">
    <source>
        <dbReference type="WBParaSite" id="PSAMB.scaffold924size38538.g9687.t1"/>
    </source>
</evidence>
<reference evidence="3" key="1">
    <citation type="submission" date="2022-11" db="UniProtKB">
        <authorList>
            <consortium name="WormBaseParasite"/>
        </authorList>
    </citation>
    <scope>IDENTIFICATION</scope>
</reference>
<dbReference type="WBParaSite" id="PSAMB.scaffold924size38538.g9687.t1">
    <property type="protein sequence ID" value="PSAMB.scaffold924size38538.g9687.t1"/>
    <property type="gene ID" value="PSAMB.scaffold924size38538.g9687"/>
</dbReference>
<dbReference type="AlphaFoldDB" id="A0A914XNT7"/>
<keyword evidence="1" id="KW-0732">Signal</keyword>
<sequence length="124" mass="14533">MWLHWVLLIALVVLVVADSTEVNGVTGRFYRYGSLTASPTHALQEAPLWNVRDLPIGRDGVMLDEPRKRSRMLVAEDYLPTWDTPWDVLMKRDEIDDDDDAMKPSDLYLKRLRFLGKQKYWGRR</sequence>
<evidence type="ECO:0000313" key="2">
    <source>
        <dbReference type="Proteomes" id="UP000887566"/>
    </source>
</evidence>
<keyword evidence="2" id="KW-1185">Reference proteome</keyword>
<organism evidence="2 3">
    <name type="scientific">Plectus sambesii</name>
    <dbReference type="NCBI Taxonomy" id="2011161"/>
    <lineage>
        <taxon>Eukaryota</taxon>
        <taxon>Metazoa</taxon>
        <taxon>Ecdysozoa</taxon>
        <taxon>Nematoda</taxon>
        <taxon>Chromadorea</taxon>
        <taxon>Plectida</taxon>
        <taxon>Plectina</taxon>
        <taxon>Plectoidea</taxon>
        <taxon>Plectidae</taxon>
        <taxon>Plectus</taxon>
    </lineage>
</organism>
<name>A0A914XNT7_9BILA</name>